<dbReference type="InterPro" id="IPR056154">
    <property type="entry name" value="Beta-prop_IFT140_1st"/>
</dbReference>
<dbReference type="Pfam" id="PF24762">
    <property type="entry name" value="TPR_IF140-IFT172"/>
    <property type="match status" value="1"/>
</dbReference>
<dbReference type="InterPro" id="IPR056155">
    <property type="entry name" value="Beta-prop_IFT140_2nd"/>
</dbReference>
<dbReference type="FunFam" id="1.25.40.470:FF:000010">
    <property type="entry name" value="Intraflagellar transport 140 homolog (Chlamydomonas)"/>
    <property type="match status" value="1"/>
</dbReference>
<dbReference type="Gene3D" id="2.130.10.10">
    <property type="entry name" value="YVTN repeat-like/Quinoprotein amine dehydrogenase"/>
    <property type="match status" value="3"/>
</dbReference>
<accession>A0AA88Y1D2</accession>
<sequence>MAVYFDHRLDTDRSGINTDVRWFKGSPILAVTSYSEDTGGSVNLYLDEMKLLKQELLIELISVHDVALTFLQGEKLMNVQLTRTCQATAVSWHPTKKIVAVGWENGELLVWNEVDHELFEGLPLHKTAITVLGWSSNGTRLSSGDKSGVLMVWKADGKGRLQQNPLHQHHIQEPLCRMMYRPLPPNDHANDINQLARAAVSGDESALEMFVWKRGKNNKTATAYTGPNESLTFFVGGQSGGVYYVNDSGQCTQCFSVDNAVIKLLYYDEKNILITITENMLLTQHFITPEGDAKEMMKVKMSGRGEQPSIVWAGKGILATALGEGVVRMLDIDHEDNYILSLDGHGSYDPNENIMCLSYSEDKGVLVGGTNMGNIALWKYAPPLGGKQVDGELKWKLQTPATVEGPIRQIEWGSNKNLLAVNTIANVFILNEQVMSSSFGEQTAVVQYGPSSLSIEMFSNMAHHDLKTEIQVKGIYTTKEALAVWNGRRVITYEYSADKSTIKAAGSFTTETLTVCLYEQNVYCIEPGKVQVRTHQGTVKQTINYTENEGQPTCMDVCGNYLVVATSQGIVRVYDLSRREAKPHSQPRNLGEIIPGFGGIMSVKCNCTGTRVSVQIKTHNGQTDPKLYFWDTEVDSVSYFNFESGRGEQDDFPPEQIEGVEGDTNDAERGKNQAAKDIAGRYPVSHYWDQHEPKLIVCEARVLASAVQKKVEEDKKKPPSLSKSMDEGIVEFMVVSLFSTPENGILIQDNFSLPELYQALLGVEVPYYYFIKKSENTQEDENTPDNVIRTEGVSPRMVARKTMRDFVGLESSDKGTKDAMLNFSYYLTIGNMDEAFKSIKLIKSESVWENMAKMCVKSRRLDVASVCLGNMGHARGAKALREAMKEPELDAKVAVLAMQLGLKEDAERLLKNCKRYDLLNEFYQSGGQWKKALETAEMYDRIHLRTTYYNFAKHLEMKGELSEAIPNFEKSDTHRFEVPRMLFDEPEALEGYISRHKDKALHKWWAQYMESTGEMETALQFYENAQDYLSLVRVYCYCGQMDKAAEICNETGDRAACYHLGRQYENQDQIKEAIHFFQRAQAYFNAIRLCKEHGYEDQLMNLALMGRPEDMIEAARYYEQKPGAQDKAVMLYHKAGNFSKALDLSFRARQFGALQLISGELDERADPELLKRCGDFFMENGQYDKAVDLLAIGKKYWEALKICMDQTVEISEDLAEKLTPDKDEPGIDTMERVKILEAIAEVCMHQGQYHLATKKFTQAGNKIKAMKALLKSGDTEKIVFFAGVSRQKEIYVMAANYLQSLDWRKDPEIMKNIIGFYTKGRALDSLAGFYDACAQVEIDEYQNYDKALGALGEAYKCLSKAKMGDEMLQEERLSQLKNKMTLVKKFITARRAYDENAEEGIKQCQVLLEEPDLDSAVRIGDVYGLMIEYYARRERWKAAYAALEEMRSKIPHVNVGYYVNMKTVEAVHKALDIPLSKTITSKMNGVMQDEEDGEIVEEEVDNIYGQDDLI</sequence>
<keyword evidence="4" id="KW-0802">TPR repeat</keyword>
<evidence type="ECO:0000256" key="5">
    <source>
        <dbReference type="ARBA" id="ARBA00023069"/>
    </source>
</evidence>
<protein>
    <recommendedName>
        <fullName evidence="14">Intraflagellar transport protein 140-like protein</fullName>
    </recommendedName>
</protein>
<evidence type="ECO:0000256" key="6">
    <source>
        <dbReference type="ARBA" id="ARBA00023273"/>
    </source>
</evidence>
<evidence type="ECO:0000256" key="4">
    <source>
        <dbReference type="ARBA" id="ARBA00022803"/>
    </source>
</evidence>
<dbReference type="Gene3D" id="1.25.40.470">
    <property type="match status" value="2"/>
</dbReference>
<evidence type="ECO:0000256" key="2">
    <source>
        <dbReference type="ARBA" id="ARBA00022574"/>
    </source>
</evidence>
<evidence type="ECO:0000313" key="13">
    <source>
        <dbReference type="Proteomes" id="UP001186944"/>
    </source>
</evidence>
<feature type="domain" description="IFT140 second beta-propeller" evidence="9">
    <location>
        <begin position="441"/>
        <end position="773"/>
    </location>
</feature>
<dbReference type="FunFam" id="1.25.40.470:FF:000011">
    <property type="entry name" value="Intraflagellar transport protein 140"/>
    <property type="match status" value="1"/>
</dbReference>
<feature type="domain" description="IF140/IFT172/WDR19 TPR" evidence="11">
    <location>
        <begin position="830"/>
        <end position="1316"/>
    </location>
</feature>
<dbReference type="Proteomes" id="UP001186944">
    <property type="component" value="Unassembled WGS sequence"/>
</dbReference>
<proteinExistence type="predicted"/>
<dbReference type="SMART" id="SM00320">
    <property type="entry name" value="WD40"/>
    <property type="match status" value="4"/>
</dbReference>
<evidence type="ECO:0000259" key="8">
    <source>
        <dbReference type="Pfam" id="PF23383"/>
    </source>
</evidence>
<dbReference type="GO" id="GO:0030991">
    <property type="term" value="C:intraciliary transport particle A"/>
    <property type="evidence" value="ECO:0007669"/>
    <property type="project" value="TreeGrafter"/>
</dbReference>
<name>A0AA88Y1D2_PINIB</name>
<dbReference type="GO" id="GO:0035721">
    <property type="term" value="P:intraciliary retrograde transport"/>
    <property type="evidence" value="ECO:0007669"/>
    <property type="project" value="TreeGrafter"/>
</dbReference>
<evidence type="ECO:0000259" key="11">
    <source>
        <dbReference type="Pfam" id="PF24762"/>
    </source>
</evidence>
<keyword evidence="5" id="KW-0969">Cilium</keyword>
<dbReference type="GO" id="GO:0036064">
    <property type="term" value="C:ciliary basal body"/>
    <property type="evidence" value="ECO:0007669"/>
    <property type="project" value="TreeGrafter"/>
</dbReference>
<evidence type="ECO:0000259" key="9">
    <source>
        <dbReference type="Pfam" id="PF23385"/>
    </source>
</evidence>
<feature type="domain" description="IFT140 first beta-propeller" evidence="8">
    <location>
        <begin position="70"/>
        <end position="433"/>
    </location>
</feature>
<keyword evidence="13" id="KW-1185">Reference proteome</keyword>
<dbReference type="SUPFAM" id="SSF48452">
    <property type="entry name" value="TPR-like"/>
    <property type="match status" value="2"/>
</dbReference>
<dbReference type="SUPFAM" id="SSF50978">
    <property type="entry name" value="WD40 repeat-like"/>
    <property type="match status" value="1"/>
</dbReference>
<dbReference type="InterPro" id="IPR056168">
    <property type="entry name" value="TPR_IF140/IFT172/WDR19"/>
</dbReference>
<gene>
    <name evidence="12" type="ORF">FSP39_015620</name>
</gene>
<dbReference type="GO" id="GO:0005930">
    <property type="term" value="C:axoneme"/>
    <property type="evidence" value="ECO:0007669"/>
    <property type="project" value="TreeGrafter"/>
</dbReference>
<keyword evidence="6" id="KW-0966">Cell projection</keyword>
<dbReference type="PANTHER" id="PTHR15722">
    <property type="entry name" value="IFT140/172-RELATED"/>
    <property type="match status" value="1"/>
</dbReference>
<evidence type="ECO:0000259" key="10">
    <source>
        <dbReference type="Pfam" id="PF24760"/>
    </source>
</evidence>
<evidence type="ECO:0000313" key="12">
    <source>
        <dbReference type="EMBL" id="KAK3090904.1"/>
    </source>
</evidence>
<keyword evidence="3" id="KW-0677">Repeat</keyword>
<keyword evidence="2 7" id="KW-0853">WD repeat</keyword>
<dbReference type="InterPro" id="IPR001680">
    <property type="entry name" value="WD40_rpt"/>
</dbReference>
<dbReference type="InterPro" id="IPR036322">
    <property type="entry name" value="WD40_repeat_dom_sf"/>
</dbReference>
<dbReference type="EMBL" id="VSWD01000010">
    <property type="protein sequence ID" value="KAK3090904.1"/>
    <property type="molecule type" value="Genomic_DNA"/>
</dbReference>
<evidence type="ECO:0000256" key="1">
    <source>
        <dbReference type="ARBA" id="ARBA00004138"/>
    </source>
</evidence>
<feature type="domain" description="IFT140 first beta-propeller" evidence="8">
    <location>
        <begin position="2"/>
        <end position="55"/>
    </location>
</feature>
<dbReference type="PROSITE" id="PS50082">
    <property type="entry name" value="WD_REPEATS_2"/>
    <property type="match status" value="1"/>
</dbReference>
<comment type="subcellular location">
    <subcellularLocation>
        <location evidence="1">Cell projection</location>
        <location evidence="1">Cilium</location>
    </subcellularLocation>
</comment>
<dbReference type="InterPro" id="IPR015943">
    <property type="entry name" value="WD40/YVTN_repeat-like_dom_sf"/>
</dbReference>
<dbReference type="SUPFAM" id="SSF101908">
    <property type="entry name" value="Putative isomerase YbhE"/>
    <property type="match status" value="1"/>
</dbReference>
<dbReference type="InterPro" id="IPR056156">
    <property type="entry name" value="TPR_IF140_C"/>
</dbReference>
<comment type="caution">
    <text evidence="12">The sequence shown here is derived from an EMBL/GenBank/DDBJ whole genome shotgun (WGS) entry which is preliminary data.</text>
</comment>
<reference evidence="12" key="1">
    <citation type="submission" date="2019-08" db="EMBL/GenBank/DDBJ databases">
        <title>The improved chromosome-level genome for the pearl oyster Pinctada fucata martensii using PacBio sequencing and Hi-C.</title>
        <authorList>
            <person name="Zheng Z."/>
        </authorList>
    </citation>
    <scope>NUCLEOTIDE SEQUENCE</scope>
    <source>
        <strain evidence="12">ZZ-2019</strain>
        <tissue evidence="12">Adductor muscle</tissue>
    </source>
</reference>
<feature type="domain" description="IF140 C-terminal TPR" evidence="10">
    <location>
        <begin position="1324"/>
        <end position="1447"/>
    </location>
</feature>
<evidence type="ECO:0000256" key="3">
    <source>
        <dbReference type="ARBA" id="ARBA00022737"/>
    </source>
</evidence>
<dbReference type="InterPro" id="IPR011990">
    <property type="entry name" value="TPR-like_helical_dom_sf"/>
</dbReference>
<organism evidence="12 13">
    <name type="scientific">Pinctada imbricata</name>
    <name type="common">Atlantic pearl-oyster</name>
    <name type="synonym">Pinctada martensii</name>
    <dbReference type="NCBI Taxonomy" id="66713"/>
    <lineage>
        <taxon>Eukaryota</taxon>
        <taxon>Metazoa</taxon>
        <taxon>Spiralia</taxon>
        <taxon>Lophotrochozoa</taxon>
        <taxon>Mollusca</taxon>
        <taxon>Bivalvia</taxon>
        <taxon>Autobranchia</taxon>
        <taxon>Pteriomorphia</taxon>
        <taxon>Pterioida</taxon>
        <taxon>Pterioidea</taxon>
        <taxon>Pteriidae</taxon>
        <taxon>Pinctada</taxon>
    </lineage>
</organism>
<dbReference type="Pfam" id="PF24760">
    <property type="entry name" value="TPR_IF140_C"/>
    <property type="match status" value="1"/>
</dbReference>
<evidence type="ECO:0008006" key="14">
    <source>
        <dbReference type="Google" id="ProtNLM"/>
    </source>
</evidence>
<dbReference type="PANTHER" id="PTHR15722:SF7">
    <property type="entry name" value="INTRAFLAGELLAR TRANSPORT PROTEIN 140 HOMOLOG"/>
    <property type="match status" value="1"/>
</dbReference>
<evidence type="ECO:0000256" key="7">
    <source>
        <dbReference type="PROSITE-ProRule" id="PRU00221"/>
    </source>
</evidence>
<feature type="repeat" description="WD" evidence="7">
    <location>
        <begin position="122"/>
        <end position="163"/>
    </location>
</feature>
<dbReference type="Pfam" id="PF23383">
    <property type="entry name" value="Beta-prop_IFT140_1st"/>
    <property type="match status" value="2"/>
</dbReference>
<dbReference type="Pfam" id="PF23385">
    <property type="entry name" value="Beta-prop_IFT140_2nd"/>
    <property type="match status" value="1"/>
</dbReference>